<accession>A0AAW8U293</accession>
<name>A0AAW8U293_9ENTE</name>
<evidence type="ECO:0000313" key="3">
    <source>
        <dbReference type="Proteomes" id="UP001256711"/>
    </source>
</evidence>
<organism evidence="2 3">
    <name type="scientific">Enterococcus asini</name>
    <dbReference type="NCBI Taxonomy" id="57732"/>
    <lineage>
        <taxon>Bacteria</taxon>
        <taxon>Bacillati</taxon>
        <taxon>Bacillota</taxon>
        <taxon>Bacilli</taxon>
        <taxon>Lactobacillales</taxon>
        <taxon>Enterococcaceae</taxon>
        <taxon>Enterococcus</taxon>
    </lineage>
</organism>
<gene>
    <name evidence="2" type="ORF">P7H43_10960</name>
</gene>
<dbReference type="RefSeq" id="WP_270597774.1">
    <property type="nucleotide sequence ID" value="NZ_JAQESC010000004.1"/>
</dbReference>
<keyword evidence="1" id="KW-1133">Transmembrane helix</keyword>
<evidence type="ECO:0000256" key="1">
    <source>
        <dbReference type="SAM" id="Phobius"/>
    </source>
</evidence>
<dbReference type="AlphaFoldDB" id="A0AAW8U293"/>
<protein>
    <submittedName>
        <fullName evidence="2">Uncharacterized protein</fullName>
    </submittedName>
</protein>
<sequence>MNGIRNVALIGLGLVISMVISHFGIELAALIFLPLFFLWFTLWDDKKARQAARRYHQSENYRQQTN</sequence>
<dbReference type="EMBL" id="JARQBJ010000005">
    <property type="protein sequence ID" value="MDT2810996.1"/>
    <property type="molecule type" value="Genomic_DNA"/>
</dbReference>
<dbReference type="Proteomes" id="UP001256711">
    <property type="component" value="Unassembled WGS sequence"/>
</dbReference>
<evidence type="ECO:0000313" key="2">
    <source>
        <dbReference type="EMBL" id="MDT2810996.1"/>
    </source>
</evidence>
<comment type="caution">
    <text evidence="2">The sequence shown here is derived from an EMBL/GenBank/DDBJ whole genome shotgun (WGS) entry which is preliminary data.</text>
</comment>
<feature type="transmembrane region" description="Helical" evidence="1">
    <location>
        <begin position="7"/>
        <end position="40"/>
    </location>
</feature>
<reference evidence="2" key="1">
    <citation type="submission" date="2023-03" db="EMBL/GenBank/DDBJ databases">
        <authorList>
            <person name="Shen W."/>
            <person name="Cai J."/>
        </authorList>
    </citation>
    <scope>NUCLEOTIDE SEQUENCE</scope>
    <source>
        <strain evidence="2">B226-2</strain>
    </source>
</reference>
<keyword evidence="1" id="KW-0812">Transmembrane</keyword>
<proteinExistence type="predicted"/>
<keyword evidence="1" id="KW-0472">Membrane</keyword>